<accession>A0A2S6F7M4</accession>
<dbReference type="Proteomes" id="UP000239239">
    <property type="component" value="Unassembled WGS sequence"/>
</dbReference>
<gene>
    <name evidence="1" type="ORF">C3928_01380</name>
</gene>
<protein>
    <submittedName>
        <fullName evidence="1">Uncharacterized protein</fullName>
    </submittedName>
</protein>
<dbReference type="RefSeq" id="WP_027228017.1">
    <property type="nucleotide sequence ID" value="NZ_CP017601.1"/>
</dbReference>
<dbReference type="OrthoDB" id="278697at2"/>
<dbReference type="EMBL" id="PQWY01000002">
    <property type="protein sequence ID" value="PPK33418.1"/>
    <property type="molecule type" value="Genomic_DNA"/>
</dbReference>
<comment type="caution">
    <text evidence="1">The sequence shown here is derived from an EMBL/GenBank/DDBJ whole genome shotgun (WGS) entry which is preliminary data.</text>
</comment>
<sequence length="147" mass="17602">MVPVLKHLLSYRNKNVLERYTKDYPNNRLTSEEAFQELMKFFWLSLKHKAEKLCAPTNTELDFICGIHSEMKEIDDMWHTFLLFTKDYAAFCKNYLDIFFHHSPTTNEQKLEVNKQDFANDFSKFLSFTYDYLGEETVQKWFGVLAE</sequence>
<organism evidence="1 2">
    <name type="scientific">Legionella pneumophila</name>
    <dbReference type="NCBI Taxonomy" id="446"/>
    <lineage>
        <taxon>Bacteria</taxon>
        <taxon>Pseudomonadati</taxon>
        <taxon>Pseudomonadota</taxon>
        <taxon>Gammaproteobacteria</taxon>
        <taxon>Legionellales</taxon>
        <taxon>Legionellaceae</taxon>
        <taxon>Legionella</taxon>
    </lineage>
</organism>
<name>A0A2S6F7M4_LEGPN</name>
<evidence type="ECO:0000313" key="1">
    <source>
        <dbReference type="EMBL" id="PPK33418.1"/>
    </source>
</evidence>
<proteinExistence type="predicted"/>
<evidence type="ECO:0000313" key="2">
    <source>
        <dbReference type="Proteomes" id="UP000239239"/>
    </source>
</evidence>
<dbReference type="AlphaFoldDB" id="A0A2S6F7M4"/>
<reference evidence="1 2" key="1">
    <citation type="submission" date="2018-02" db="EMBL/GenBank/DDBJ databases">
        <title>Draft genome sequences of four Legionella pneumophila clinical strains isolated in Ontario.</title>
        <authorList>
            <person name="Fortuna A."/>
            <person name="Ramnarine R."/>
            <person name="Li A."/>
            <person name="Frantz C."/>
            <person name="Mallo G."/>
        </authorList>
    </citation>
    <scope>NUCLEOTIDE SEQUENCE [LARGE SCALE GENOMIC DNA]</scope>
    <source>
        <strain evidence="1 2">LG61</strain>
    </source>
</reference>